<dbReference type="OrthoDB" id="4192850at2759"/>
<gene>
    <name evidence="1" type="ORF">N7509_009650</name>
</gene>
<proteinExistence type="predicted"/>
<evidence type="ECO:0000313" key="2">
    <source>
        <dbReference type="Proteomes" id="UP001147747"/>
    </source>
</evidence>
<accession>A0A9X0B3S9</accession>
<dbReference type="AlphaFoldDB" id="A0A9X0B3S9"/>
<organism evidence="1 2">
    <name type="scientific">Penicillium cosmopolitanum</name>
    <dbReference type="NCBI Taxonomy" id="1131564"/>
    <lineage>
        <taxon>Eukaryota</taxon>
        <taxon>Fungi</taxon>
        <taxon>Dikarya</taxon>
        <taxon>Ascomycota</taxon>
        <taxon>Pezizomycotina</taxon>
        <taxon>Eurotiomycetes</taxon>
        <taxon>Eurotiomycetidae</taxon>
        <taxon>Eurotiales</taxon>
        <taxon>Aspergillaceae</taxon>
        <taxon>Penicillium</taxon>
    </lineage>
</organism>
<protein>
    <submittedName>
        <fullName evidence="1">Uncharacterized protein</fullName>
    </submittedName>
</protein>
<dbReference type="GeneID" id="81373267"/>
<name>A0A9X0B3S9_9EURO</name>
<reference evidence="1" key="1">
    <citation type="submission" date="2022-12" db="EMBL/GenBank/DDBJ databases">
        <authorList>
            <person name="Petersen C."/>
        </authorList>
    </citation>
    <scope>NUCLEOTIDE SEQUENCE</scope>
    <source>
        <strain evidence="1">IBT 29677</strain>
    </source>
</reference>
<dbReference type="RefSeq" id="XP_056484907.1">
    <property type="nucleotide sequence ID" value="XM_056634287.1"/>
</dbReference>
<dbReference type="EMBL" id="JAPZBU010000009">
    <property type="protein sequence ID" value="KAJ5387109.1"/>
    <property type="molecule type" value="Genomic_DNA"/>
</dbReference>
<sequence>MEDEIRNRHEMKLLAQEGKPSITNYTYNPTNFTLPAYLQVPMELNLAQSNLHQAAYNAIRGMKEIMHFRDYRFSFLCPQTPKSDWTIHCMSMQRLREWQKYTYPPPPTNPGLVRNDFTLAPRPRLPKEAICIRLDSKYYGRFVSSYVNFLDDFFHGAWTEYMKWKHEVESLAAHVLSEFVYHEWRYWWDTEFCINMRKWEGCCALLPMPLWEDVIDELYLMIVDRVEEPDQIASSLWRIGGRYGQESLVKIESRSGASLFMGLDVVNDVDTEVNVYLAPDASHPTRGVDEGDEEIHVCLDVRTIDFALRV</sequence>
<evidence type="ECO:0000313" key="1">
    <source>
        <dbReference type="EMBL" id="KAJ5387109.1"/>
    </source>
</evidence>
<keyword evidence="2" id="KW-1185">Reference proteome</keyword>
<dbReference type="Proteomes" id="UP001147747">
    <property type="component" value="Unassembled WGS sequence"/>
</dbReference>
<comment type="caution">
    <text evidence="1">The sequence shown here is derived from an EMBL/GenBank/DDBJ whole genome shotgun (WGS) entry which is preliminary data.</text>
</comment>
<reference evidence="1" key="2">
    <citation type="journal article" date="2023" name="IMA Fungus">
        <title>Comparative genomic study of the Penicillium genus elucidates a diverse pangenome and 15 lateral gene transfer events.</title>
        <authorList>
            <person name="Petersen C."/>
            <person name="Sorensen T."/>
            <person name="Nielsen M.R."/>
            <person name="Sondergaard T.E."/>
            <person name="Sorensen J.L."/>
            <person name="Fitzpatrick D.A."/>
            <person name="Frisvad J.C."/>
            <person name="Nielsen K.L."/>
        </authorList>
    </citation>
    <scope>NUCLEOTIDE SEQUENCE</scope>
    <source>
        <strain evidence="1">IBT 29677</strain>
    </source>
</reference>